<dbReference type="SUPFAM" id="SSF49785">
    <property type="entry name" value="Galactose-binding domain-like"/>
    <property type="match status" value="1"/>
</dbReference>
<dbReference type="Pfam" id="PF07583">
    <property type="entry name" value="PSCyt2"/>
    <property type="match status" value="1"/>
</dbReference>
<name>A6DF63_9BACT</name>
<sequence length="883" mass="101769">MKRLILSSLFIFTSIQAKEINFNQDIRPILSDRCFHCHGPDKHDRKKKLRLDIAEGDDGAYRVRRGRFGIVPGDLEKSTVWQRIITDDEDDIMPPLDSHKKQLTVKEKALIKQWIEEGAKYEGFWAFEEPKKSSLPKETPWSNHPVDLYALDKMKQEQLQPNQEADKRTLIRRVSFDLTGLPPTNEEIHTFINDKSPKAYENLVDRLLRKPQYGEHMSKYWLDLVRFADTNGRHHDHYRDMTPYRDWVIKSFNKNLNYADFMRYQVAGDLYENPTEDQLVASGFNRLHLIIDQGTAPPEESYTRNVIDRVTAVGTAFMGLTVQCALCHDHKYDPISQKDFFALFAFFNNFDGGPETGGRKGTDFKQGLQKPYIRLGEELARKEVNPTWIWKKGKVTTEKANFKKSFTLEKKPSQAFLQATCDNSFTIKINGKHLGQSKEWHKPLKKDVAKFLKLGENLIEVEASNIGNAGGFVAYLKAGDVDILSDASWQAQVPGQEWHAAVELKKHGSEPWKQVLDIKGEDNRRGAMVMKERKDIKPAHILIRGEYDNLGEVVERNTPEFLPPLKKEGEVASRMDLANWLVNDHPLTGRIAVNRFWQQLFGVGLVKTSEDFGAQGEVPSHPELLDYLTVYFQESNWDVKKIMKFMVMSKTYRQSSKAKEKSYTEDPENRLLARGSRYRMDSEMIRDQILAHSGLLSDKMYGKSVKPPQPDGMWKAVTMPYSYPKIYEADSGEAIYRRSVYTFWKRGMPPPQMSILNAPEREACIARRERTNTPLQALLLMNEPEFLKAQGHVARQVVAKKSLNDAQKLSYVYEKLTSRDINKKQVGQLKTLLEQLRDHYAKNPSDTKELANLLELKNNQAELAAWTLLVNSIYNLDIMKTRE</sequence>
<dbReference type="Pfam" id="PF07635">
    <property type="entry name" value="PSCyt1"/>
    <property type="match status" value="1"/>
</dbReference>
<evidence type="ECO:0000313" key="4">
    <source>
        <dbReference type="EMBL" id="EDM29443.1"/>
    </source>
</evidence>
<dbReference type="RefSeq" id="WP_007276565.1">
    <property type="nucleotide sequence ID" value="NZ_ABCK01000001.1"/>
</dbReference>
<keyword evidence="5" id="KW-1185">Reference proteome</keyword>
<feature type="domain" description="DUF1549" evidence="1">
    <location>
        <begin position="145"/>
        <end position="350"/>
    </location>
</feature>
<dbReference type="InterPro" id="IPR011444">
    <property type="entry name" value="DUF1549"/>
</dbReference>
<feature type="domain" description="Cytochrome C Planctomycete-type" evidence="3">
    <location>
        <begin position="34"/>
        <end position="97"/>
    </location>
</feature>
<dbReference type="EMBL" id="ABCK01000001">
    <property type="protein sequence ID" value="EDM29443.1"/>
    <property type="molecule type" value="Genomic_DNA"/>
</dbReference>
<dbReference type="STRING" id="313628.LNTAR_16873"/>
<feature type="domain" description="DUF1553" evidence="2">
    <location>
        <begin position="574"/>
        <end position="832"/>
    </location>
</feature>
<gene>
    <name evidence="4" type="ORF">LNTAR_16873</name>
</gene>
<dbReference type="AlphaFoldDB" id="A6DF63"/>
<proteinExistence type="predicted"/>
<evidence type="ECO:0000313" key="5">
    <source>
        <dbReference type="Proteomes" id="UP000004947"/>
    </source>
</evidence>
<dbReference type="eggNOG" id="COG2010">
    <property type="taxonomic scope" value="Bacteria"/>
</dbReference>
<comment type="caution">
    <text evidence="4">The sequence shown here is derived from an EMBL/GenBank/DDBJ whole genome shotgun (WGS) entry which is preliminary data.</text>
</comment>
<dbReference type="InterPro" id="IPR008979">
    <property type="entry name" value="Galactose-bd-like_sf"/>
</dbReference>
<reference evidence="4 5" key="1">
    <citation type="journal article" date="2010" name="J. Bacteriol.">
        <title>Genome sequence of Lentisphaera araneosa HTCC2155T, the type species of the order Lentisphaerales in the phylum Lentisphaerae.</title>
        <authorList>
            <person name="Thrash J.C."/>
            <person name="Cho J.C."/>
            <person name="Vergin K.L."/>
            <person name="Morris R.M."/>
            <person name="Giovannoni S.J."/>
        </authorList>
    </citation>
    <scope>NUCLEOTIDE SEQUENCE [LARGE SCALE GENOMIC DNA]</scope>
    <source>
        <strain evidence="4 5">HTCC2155</strain>
    </source>
</reference>
<protein>
    <submittedName>
        <fullName evidence="4">Probable chromosome segregation protein</fullName>
    </submittedName>
</protein>
<evidence type="ECO:0000259" key="3">
    <source>
        <dbReference type="Pfam" id="PF07635"/>
    </source>
</evidence>
<dbReference type="Proteomes" id="UP000004947">
    <property type="component" value="Unassembled WGS sequence"/>
</dbReference>
<evidence type="ECO:0000259" key="2">
    <source>
        <dbReference type="Pfam" id="PF07587"/>
    </source>
</evidence>
<dbReference type="InterPro" id="IPR011429">
    <property type="entry name" value="Cyt_c_Planctomycete-type"/>
</dbReference>
<dbReference type="Gene3D" id="2.60.120.260">
    <property type="entry name" value="Galactose-binding domain-like"/>
    <property type="match status" value="1"/>
</dbReference>
<dbReference type="Pfam" id="PF07587">
    <property type="entry name" value="PSD1"/>
    <property type="match status" value="1"/>
</dbReference>
<dbReference type="PANTHER" id="PTHR35889">
    <property type="entry name" value="CYCLOINULO-OLIGOSACCHARIDE FRUCTANOTRANSFERASE-RELATED"/>
    <property type="match status" value="1"/>
</dbReference>
<dbReference type="InterPro" id="IPR022655">
    <property type="entry name" value="DUF1553"/>
</dbReference>
<evidence type="ECO:0000259" key="1">
    <source>
        <dbReference type="Pfam" id="PF07583"/>
    </source>
</evidence>
<organism evidence="4 5">
    <name type="scientific">Lentisphaera araneosa HTCC2155</name>
    <dbReference type="NCBI Taxonomy" id="313628"/>
    <lineage>
        <taxon>Bacteria</taxon>
        <taxon>Pseudomonadati</taxon>
        <taxon>Lentisphaerota</taxon>
        <taxon>Lentisphaeria</taxon>
        <taxon>Lentisphaerales</taxon>
        <taxon>Lentisphaeraceae</taxon>
        <taxon>Lentisphaera</taxon>
    </lineage>
</organism>
<dbReference type="PANTHER" id="PTHR35889:SF3">
    <property type="entry name" value="F-BOX DOMAIN-CONTAINING PROTEIN"/>
    <property type="match status" value="1"/>
</dbReference>
<accession>A6DF63</accession>